<comment type="caution">
    <text evidence="1">The sequence shown here is derived from an EMBL/GenBank/DDBJ whole genome shotgun (WGS) entry which is preliminary data.</text>
</comment>
<dbReference type="EMBL" id="JACXVP010000011">
    <property type="protein sequence ID" value="KAG5574847.1"/>
    <property type="molecule type" value="Genomic_DNA"/>
</dbReference>
<dbReference type="Proteomes" id="UP000824120">
    <property type="component" value="Chromosome 11"/>
</dbReference>
<reference evidence="1 2" key="1">
    <citation type="submission" date="2020-09" db="EMBL/GenBank/DDBJ databases">
        <title>De no assembly of potato wild relative species, Solanum commersonii.</title>
        <authorList>
            <person name="Cho K."/>
        </authorList>
    </citation>
    <scope>NUCLEOTIDE SEQUENCE [LARGE SCALE GENOMIC DNA]</scope>
    <source>
        <strain evidence="1">LZ3.2</strain>
        <tissue evidence="1">Leaf</tissue>
    </source>
</reference>
<accession>A0A9J5WHN7</accession>
<gene>
    <name evidence="1" type="ORF">H5410_054981</name>
</gene>
<protein>
    <submittedName>
        <fullName evidence="1">Uncharacterized protein</fullName>
    </submittedName>
</protein>
<keyword evidence="2" id="KW-1185">Reference proteome</keyword>
<evidence type="ECO:0000313" key="1">
    <source>
        <dbReference type="EMBL" id="KAG5574847.1"/>
    </source>
</evidence>
<proteinExistence type="predicted"/>
<dbReference type="AlphaFoldDB" id="A0A9J5WHN7"/>
<name>A0A9J5WHN7_SOLCO</name>
<evidence type="ECO:0000313" key="2">
    <source>
        <dbReference type="Proteomes" id="UP000824120"/>
    </source>
</evidence>
<organism evidence="1 2">
    <name type="scientific">Solanum commersonii</name>
    <name type="common">Commerson's wild potato</name>
    <name type="synonym">Commerson's nightshade</name>
    <dbReference type="NCBI Taxonomy" id="4109"/>
    <lineage>
        <taxon>Eukaryota</taxon>
        <taxon>Viridiplantae</taxon>
        <taxon>Streptophyta</taxon>
        <taxon>Embryophyta</taxon>
        <taxon>Tracheophyta</taxon>
        <taxon>Spermatophyta</taxon>
        <taxon>Magnoliopsida</taxon>
        <taxon>eudicotyledons</taxon>
        <taxon>Gunneridae</taxon>
        <taxon>Pentapetalae</taxon>
        <taxon>asterids</taxon>
        <taxon>lamiids</taxon>
        <taxon>Solanales</taxon>
        <taxon>Solanaceae</taxon>
        <taxon>Solanoideae</taxon>
        <taxon>Solaneae</taxon>
        <taxon>Solanum</taxon>
    </lineage>
</organism>
<sequence length="129" mass="14804">MNLQRIKQSQIQVVEFYSQALMDRESKPSESVLRGASSPSAFFRSPIVTATAKIKKPSIGGIGRFFVYQKLKEDWVSDHYLMSLMPLFCKLWWNLRRKPSMWGSFMVNKYCKKLHPVIAKGKGASSGRK</sequence>